<keyword evidence="2" id="KW-1185">Reference proteome</keyword>
<organism evidence="1 2">
    <name type="scientific">Blautia lenta</name>
    <dbReference type="NCBI Taxonomy" id="2763029"/>
    <lineage>
        <taxon>Bacteria</taxon>
        <taxon>Bacillati</taxon>
        <taxon>Bacillota</taxon>
        <taxon>Clostridia</taxon>
        <taxon>Lachnospirales</taxon>
        <taxon>Lachnospiraceae</taxon>
        <taxon>Blautia</taxon>
    </lineage>
</organism>
<reference evidence="1 2" key="1">
    <citation type="submission" date="2020-08" db="EMBL/GenBank/DDBJ databases">
        <title>Genome public.</title>
        <authorList>
            <person name="Liu C."/>
            <person name="Sun Q."/>
        </authorList>
    </citation>
    <scope>NUCLEOTIDE SEQUENCE [LARGE SCALE GENOMIC DNA]</scope>
    <source>
        <strain evidence="1 2">M16</strain>
    </source>
</reference>
<name>A0ABR7ELX7_9FIRM</name>
<dbReference type="EMBL" id="JACOOV010000008">
    <property type="protein sequence ID" value="MBC5654160.1"/>
    <property type="molecule type" value="Genomic_DNA"/>
</dbReference>
<dbReference type="Proteomes" id="UP000621237">
    <property type="component" value="Unassembled WGS sequence"/>
</dbReference>
<accession>A0ABR7ELX7</accession>
<evidence type="ECO:0000313" key="1">
    <source>
        <dbReference type="EMBL" id="MBC5654160.1"/>
    </source>
</evidence>
<comment type="caution">
    <text evidence="1">The sequence shown here is derived from an EMBL/GenBank/DDBJ whole genome shotgun (WGS) entry which is preliminary data.</text>
</comment>
<protein>
    <submittedName>
        <fullName evidence="1">Uncharacterized protein</fullName>
    </submittedName>
</protein>
<gene>
    <name evidence="1" type="ORF">H8R98_06425</name>
</gene>
<evidence type="ECO:0000313" key="2">
    <source>
        <dbReference type="Proteomes" id="UP000621237"/>
    </source>
</evidence>
<proteinExistence type="predicted"/>
<sequence>MNASELMEILFWIDEFNPGMINLFQLETYPGEKSNSSDDTSIRYHNSDSWPAHPPVGMWFNYGILNDFLKEWTLRKEELKSGKITRDEYFEWKINWPQTCDDCGKREPSKQWRCSNE</sequence>